<evidence type="ECO:0000259" key="1">
    <source>
        <dbReference type="PROSITE" id="PS51725"/>
    </source>
</evidence>
<gene>
    <name evidence="2" type="ORF">H0I76_12165</name>
</gene>
<sequence>MIVRVFRVTVQDGKRAEFEKFFRETAIPLVQGQPGIVSVTPGLPRPETPNDFCMVMVWKDLDAMKAFVGEDWRSAHILPEEAALVRERSIHHYELAGA</sequence>
<protein>
    <submittedName>
        <fullName evidence="2">Antibiotic biosynthesis monooxygenase</fullName>
    </submittedName>
</protein>
<dbReference type="AlphaFoldDB" id="A0A8J7SDA9"/>
<dbReference type="EMBL" id="JAEHHL010000007">
    <property type="protein sequence ID" value="MBK0399947.1"/>
    <property type="molecule type" value="Genomic_DNA"/>
</dbReference>
<dbReference type="Pfam" id="PF03992">
    <property type="entry name" value="ABM"/>
    <property type="match status" value="1"/>
</dbReference>
<proteinExistence type="predicted"/>
<feature type="domain" description="ABM" evidence="1">
    <location>
        <begin position="2"/>
        <end position="93"/>
    </location>
</feature>
<keyword evidence="2" id="KW-0503">Monooxygenase</keyword>
<dbReference type="SUPFAM" id="SSF54909">
    <property type="entry name" value="Dimeric alpha+beta barrel"/>
    <property type="match status" value="1"/>
</dbReference>
<name>A0A8J7SDA9_9RHOB</name>
<dbReference type="RefSeq" id="WP_200610159.1">
    <property type="nucleotide sequence ID" value="NZ_JAEHHL010000007.1"/>
</dbReference>
<dbReference type="Gene3D" id="3.30.70.100">
    <property type="match status" value="1"/>
</dbReference>
<evidence type="ECO:0000313" key="3">
    <source>
        <dbReference type="Proteomes" id="UP000655420"/>
    </source>
</evidence>
<keyword evidence="3" id="KW-1185">Reference proteome</keyword>
<accession>A0A8J7SDA9</accession>
<reference evidence="2" key="1">
    <citation type="submission" date="2020-12" db="EMBL/GenBank/DDBJ databases">
        <title>Bacterial taxonomy.</title>
        <authorList>
            <person name="Pan X."/>
        </authorList>
    </citation>
    <scope>NUCLEOTIDE SEQUENCE</scope>
    <source>
        <strain evidence="2">M0105</strain>
    </source>
</reference>
<dbReference type="Proteomes" id="UP000655420">
    <property type="component" value="Unassembled WGS sequence"/>
</dbReference>
<comment type="caution">
    <text evidence="2">The sequence shown here is derived from an EMBL/GenBank/DDBJ whole genome shotgun (WGS) entry which is preliminary data.</text>
</comment>
<dbReference type="InterPro" id="IPR011008">
    <property type="entry name" value="Dimeric_a/b-barrel"/>
</dbReference>
<dbReference type="InterPro" id="IPR007138">
    <property type="entry name" value="ABM_dom"/>
</dbReference>
<organism evidence="2 3">
    <name type="scientific">Thermohalobaculum xanthum</name>
    <dbReference type="NCBI Taxonomy" id="2753746"/>
    <lineage>
        <taxon>Bacteria</taxon>
        <taxon>Pseudomonadati</taxon>
        <taxon>Pseudomonadota</taxon>
        <taxon>Alphaproteobacteria</taxon>
        <taxon>Rhodobacterales</taxon>
        <taxon>Paracoccaceae</taxon>
        <taxon>Thermohalobaculum</taxon>
    </lineage>
</organism>
<dbReference type="PROSITE" id="PS51725">
    <property type="entry name" value="ABM"/>
    <property type="match status" value="1"/>
</dbReference>
<evidence type="ECO:0000313" key="2">
    <source>
        <dbReference type="EMBL" id="MBK0399947.1"/>
    </source>
</evidence>
<keyword evidence="2" id="KW-0560">Oxidoreductase</keyword>
<dbReference type="GO" id="GO:0004497">
    <property type="term" value="F:monooxygenase activity"/>
    <property type="evidence" value="ECO:0007669"/>
    <property type="project" value="UniProtKB-KW"/>
</dbReference>